<gene>
    <name evidence="3" type="ORF">H8Z79_04440</name>
</gene>
<reference evidence="3 4" key="1">
    <citation type="submission" date="2020-08" db="EMBL/GenBank/DDBJ databases">
        <title>Genome public.</title>
        <authorList>
            <person name="Liu C."/>
            <person name="Sun Q."/>
        </authorList>
    </citation>
    <scope>NUCLEOTIDE SEQUENCE [LARGE SCALE GENOMIC DNA]</scope>
    <source>
        <strain evidence="3 4">27-44</strain>
    </source>
</reference>
<dbReference type="SUPFAM" id="SSF51215">
    <property type="entry name" value="Regulatory protein AraC"/>
    <property type="match status" value="1"/>
</dbReference>
<proteinExistence type="predicted"/>
<evidence type="ECO:0000313" key="3">
    <source>
        <dbReference type="EMBL" id="MBC5739719.1"/>
    </source>
</evidence>
<dbReference type="EMBL" id="JACOQE010000002">
    <property type="protein sequence ID" value="MBC5739719.1"/>
    <property type="molecule type" value="Genomic_DNA"/>
</dbReference>
<dbReference type="InterPro" id="IPR037923">
    <property type="entry name" value="HTH-like"/>
</dbReference>
<name>A0ABR7HZM1_9FIRM</name>
<dbReference type="Pfam" id="PF02311">
    <property type="entry name" value="AraC_binding"/>
    <property type="match status" value="1"/>
</dbReference>
<evidence type="ECO:0000259" key="2">
    <source>
        <dbReference type="Pfam" id="PF02311"/>
    </source>
</evidence>
<sequence length="134" mass="15935">MYTLSAYYHKSRVDFMDKKHPLFIGSCGTYHLYTVEKLPTHRPKGRLDYQLLYIASGRAHFYFDGKPTVVEAGNMVLYRPREEQRYYYYGADQTEVYWVHFTGNNVKNFLRRYGIADDTRIIYTGISIEYKNLS</sequence>
<dbReference type="Proteomes" id="UP000633936">
    <property type="component" value="Unassembled WGS sequence"/>
</dbReference>
<feature type="domain" description="AraC-type arabinose-binding/dimerisation" evidence="2">
    <location>
        <begin position="41"/>
        <end position="115"/>
    </location>
</feature>
<comment type="caution">
    <text evidence="3">The sequence shown here is derived from an EMBL/GenBank/DDBJ whole genome shotgun (WGS) entry which is preliminary data.</text>
</comment>
<protein>
    <submittedName>
        <fullName evidence="3">AraC family ligand binding domain-containing protein</fullName>
    </submittedName>
</protein>
<keyword evidence="1" id="KW-0238">DNA-binding</keyword>
<dbReference type="Gene3D" id="2.60.120.280">
    <property type="entry name" value="Regulatory protein AraC"/>
    <property type="match status" value="1"/>
</dbReference>
<organism evidence="3 4">
    <name type="scientific">Blautia intestinalis</name>
    <dbReference type="NCBI Taxonomy" id="2763028"/>
    <lineage>
        <taxon>Bacteria</taxon>
        <taxon>Bacillati</taxon>
        <taxon>Bacillota</taxon>
        <taxon>Clostridia</taxon>
        <taxon>Lachnospirales</taxon>
        <taxon>Lachnospiraceae</taxon>
        <taxon>Blautia</taxon>
    </lineage>
</organism>
<evidence type="ECO:0000256" key="1">
    <source>
        <dbReference type="ARBA" id="ARBA00023125"/>
    </source>
</evidence>
<dbReference type="InterPro" id="IPR003313">
    <property type="entry name" value="AraC-bd"/>
</dbReference>
<keyword evidence="4" id="KW-1185">Reference proteome</keyword>
<accession>A0ABR7HZM1</accession>
<evidence type="ECO:0000313" key="4">
    <source>
        <dbReference type="Proteomes" id="UP000633936"/>
    </source>
</evidence>